<dbReference type="InParanoid" id="A0A4W3HBM0"/>
<feature type="transmembrane region" description="Helical" evidence="5">
    <location>
        <begin position="75"/>
        <end position="96"/>
    </location>
</feature>
<sequence length="375" mass="44220">MKNIINKIVGDRLNKRSFEFLKQKGKKKQVIFQQFAKILTKNWFFNGVILTTILVNSLVMALESVESMQMRFYEFFDVMEQFFLAIYIMEFLLKIYAEPIKYWKAGSNTFAFMVLLLCLVERFLTNEQKRAMDLIRAVQPLRTLRTIFFIRGLQTIKSVLYILFLLFLLLFVFALIGFYFFGTGNTGNVDNWSSLRAAFFTLFNLVTVMDHWTDFQAQIVHQGTRWNRIFTIGFILLGCFLFFNLFIGVIIINIRVTSLPLLPSYKEHLRNKKQTIVHRQQEHIKQLMEKQKTTQFESFGEKVQNFKKTLKHDDYIVMDDLCSSLSFIDIYLTNLDQQDDTLYKLQNLYFELSYILGNMLEGESGASALDKKRHS</sequence>
<dbReference type="InterPro" id="IPR005821">
    <property type="entry name" value="Ion_trans_dom"/>
</dbReference>
<keyword evidence="4 5" id="KW-0472">Membrane</keyword>
<dbReference type="GO" id="GO:0006814">
    <property type="term" value="P:sodium ion transport"/>
    <property type="evidence" value="ECO:0007669"/>
    <property type="project" value="TreeGrafter"/>
</dbReference>
<dbReference type="OMA" id="YETMAVY"/>
<dbReference type="Ensembl" id="ENSCMIT00000013050.1">
    <property type="protein sequence ID" value="ENSCMIP00000012760.1"/>
    <property type="gene ID" value="ENSCMIG00000006474.1"/>
</dbReference>
<feature type="transmembrane region" description="Helical" evidence="5">
    <location>
        <begin position="43"/>
        <end position="63"/>
    </location>
</feature>
<dbReference type="GO" id="GO:0036128">
    <property type="term" value="C:CatSper complex"/>
    <property type="evidence" value="ECO:0007669"/>
    <property type="project" value="TreeGrafter"/>
</dbReference>
<dbReference type="AlphaFoldDB" id="A0A4W3HBM0"/>
<evidence type="ECO:0000256" key="4">
    <source>
        <dbReference type="ARBA" id="ARBA00023136"/>
    </source>
</evidence>
<dbReference type="STRING" id="7868.ENSCMIP00000012760"/>
<dbReference type="GO" id="GO:0030317">
    <property type="term" value="P:flagellated sperm motility"/>
    <property type="evidence" value="ECO:0007669"/>
    <property type="project" value="TreeGrafter"/>
</dbReference>
<dbReference type="GO" id="GO:0001669">
    <property type="term" value="C:acrosomal vesicle"/>
    <property type="evidence" value="ECO:0007669"/>
    <property type="project" value="TreeGrafter"/>
</dbReference>
<reference evidence="8" key="1">
    <citation type="journal article" date="2006" name="Science">
        <title>Ancient noncoding elements conserved in the human genome.</title>
        <authorList>
            <person name="Venkatesh B."/>
            <person name="Kirkness E.F."/>
            <person name="Loh Y.H."/>
            <person name="Halpern A.L."/>
            <person name="Lee A.P."/>
            <person name="Johnson J."/>
            <person name="Dandona N."/>
            <person name="Viswanathan L.D."/>
            <person name="Tay A."/>
            <person name="Venter J.C."/>
            <person name="Strausberg R.L."/>
            <person name="Brenner S."/>
        </authorList>
    </citation>
    <scope>NUCLEOTIDE SEQUENCE [LARGE SCALE GENOMIC DNA]</scope>
</reference>
<evidence type="ECO:0000313" key="8">
    <source>
        <dbReference type="Proteomes" id="UP000314986"/>
    </source>
</evidence>
<reference evidence="8" key="3">
    <citation type="journal article" date="2014" name="Nature">
        <title>Elephant shark genome provides unique insights into gnathostome evolution.</title>
        <authorList>
            <consortium name="International Elephant Shark Genome Sequencing Consortium"/>
            <person name="Venkatesh B."/>
            <person name="Lee A.P."/>
            <person name="Ravi V."/>
            <person name="Maurya A.K."/>
            <person name="Lian M.M."/>
            <person name="Swann J.B."/>
            <person name="Ohta Y."/>
            <person name="Flajnik M.F."/>
            <person name="Sutoh Y."/>
            <person name="Kasahara M."/>
            <person name="Hoon S."/>
            <person name="Gangu V."/>
            <person name="Roy S.W."/>
            <person name="Irimia M."/>
            <person name="Korzh V."/>
            <person name="Kondrychyn I."/>
            <person name="Lim Z.W."/>
            <person name="Tay B.H."/>
            <person name="Tohari S."/>
            <person name="Kong K.W."/>
            <person name="Ho S."/>
            <person name="Lorente-Galdos B."/>
            <person name="Quilez J."/>
            <person name="Marques-Bonet T."/>
            <person name="Raney B.J."/>
            <person name="Ingham P.W."/>
            <person name="Tay A."/>
            <person name="Hillier L.W."/>
            <person name="Minx P."/>
            <person name="Boehm T."/>
            <person name="Wilson R.K."/>
            <person name="Brenner S."/>
            <person name="Warren W.C."/>
        </authorList>
    </citation>
    <scope>NUCLEOTIDE SEQUENCE [LARGE SCALE GENOMIC DNA]</scope>
</reference>
<dbReference type="PANTHER" id="PTHR47131:SF1">
    <property type="entry name" value="CATION CHANNEL SPERM-ASSOCIATED PROTEIN 3"/>
    <property type="match status" value="1"/>
</dbReference>
<evidence type="ECO:0000256" key="3">
    <source>
        <dbReference type="ARBA" id="ARBA00022989"/>
    </source>
</evidence>
<dbReference type="Proteomes" id="UP000314986">
    <property type="component" value="Unassembled WGS sequence"/>
</dbReference>
<dbReference type="PANTHER" id="PTHR47131">
    <property type="entry name" value="CATION CHANNEL SPERM-ASSOCIATED PROTEIN 3"/>
    <property type="match status" value="1"/>
</dbReference>
<reference evidence="7" key="5">
    <citation type="submission" date="2025-09" db="UniProtKB">
        <authorList>
            <consortium name="Ensembl"/>
        </authorList>
    </citation>
    <scope>IDENTIFICATION</scope>
</reference>
<feature type="transmembrane region" description="Helical" evidence="5">
    <location>
        <begin position="159"/>
        <end position="181"/>
    </location>
</feature>
<evidence type="ECO:0000256" key="1">
    <source>
        <dbReference type="ARBA" id="ARBA00004141"/>
    </source>
</evidence>
<keyword evidence="2 5" id="KW-0812">Transmembrane</keyword>
<dbReference type="GO" id="GO:0005245">
    <property type="term" value="F:voltage-gated calcium channel activity"/>
    <property type="evidence" value="ECO:0007669"/>
    <property type="project" value="TreeGrafter"/>
</dbReference>
<name>A0A4W3HBM0_CALMI</name>
<dbReference type="Pfam" id="PF00520">
    <property type="entry name" value="Ion_trans"/>
    <property type="match status" value="1"/>
</dbReference>
<evidence type="ECO:0000256" key="5">
    <source>
        <dbReference type="SAM" id="Phobius"/>
    </source>
</evidence>
<feature type="transmembrane region" description="Helical" evidence="5">
    <location>
        <begin position="229"/>
        <end position="252"/>
    </location>
</feature>
<dbReference type="SUPFAM" id="SSF81324">
    <property type="entry name" value="Voltage-gated potassium channels"/>
    <property type="match status" value="1"/>
</dbReference>
<feature type="transmembrane region" description="Helical" evidence="5">
    <location>
        <begin position="193"/>
        <end position="209"/>
    </location>
</feature>
<proteinExistence type="predicted"/>
<accession>A0A4W3HBM0</accession>
<evidence type="ECO:0000259" key="6">
    <source>
        <dbReference type="Pfam" id="PF00520"/>
    </source>
</evidence>
<dbReference type="Gene3D" id="1.10.287.70">
    <property type="match status" value="1"/>
</dbReference>
<evidence type="ECO:0000313" key="7">
    <source>
        <dbReference type="Ensembl" id="ENSCMIP00000012760.1"/>
    </source>
</evidence>
<reference evidence="8" key="2">
    <citation type="journal article" date="2007" name="PLoS Biol.">
        <title>Survey sequencing and comparative analysis of the elephant shark (Callorhinchus milii) genome.</title>
        <authorList>
            <person name="Venkatesh B."/>
            <person name="Kirkness E.F."/>
            <person name="Loh Y.H."/>
            <person name="Halpern A.L."/>
            <person name="Lee A.P."/>
            <person name="Johnson J."/>
            <person name="Dandona N."/>
            <person name="Viswanathan L.D."/>
            <person name="Tay A."/>
            <person name="Venter J.C."/>
            <person name="Strausberg R.L."/>
            <person name="Brenner S."/>
        </authorList>
    </citation>
    <scope>NUCLEOTIDE SEQUENCE [LARGE SCALE GENOMIC DNA]</scope>
</reference>
<feature type="domain" description="Ion transport" evidence="6">
    <location>
        <begin position="44"/>
        <end position="254"/>
    </location>
</feature>
<reference evidence="7" key="4">
    <citation type="submission" date="2025-08" db="UniProtKB">
        <authorList>
            <consortium name="Ensembl"/>
        </authorList>
    </citation>
    <scope>IDENTIFICATION</scope>
</reference>
<evidence type="ECO:0000256" key="2">
    <source>
        <dbReference type="ARBA" id="ARBA00022692"/>
    </source>
</evidence>
<comment type="subcellular location">
    <subcellularLocation>
        <location evidence="1">Membrane</location>
        <topology evidence="1">Multi-pass membrane protein</topology>
    </subcellularLocation>
</comment>
<dbReference type="InterPro" id="IPR027359">
    <property type="entry name" value="Volt_channel_dom_sf"/>
</dbReference>
<keyword evidence="3 5" id="KW-1133">Transmembrane helix</keyword>
<keyword evidence="8" id="KW-1185">Reference proteome</keyword>
<dbReference type="GeneTree" id="ENSGT00940000161455"/>
<dbReference type="Gene3D" id="1.20.120.350">
    <property type="entry name" value="Voltage-gated potassium channels. Chain C"/>
    <property type="match status" value="1"/>
</dbReference>
<protein>
    <recommendedName>
        <fullName evidence="6">Ion transport domain-containing protein</fullName>
    </recommendedName>
</protein>
<organism evidence="7 8">
    <name type="scientific">Callorhinchus milii</name>
    <name type="common">Ghost shark</name>
    <dbReference type="NCBI Taxonomy" id="7868"/>
    <lineage>
        <taxon>Eukaryota</taxon>
        <taxon>Metazoa</taxon>
        <taxon>Chordata</taxon>
        <taxon>Craniata</taxon>
        <taxon>Vertebrata</taxon>
        <taxon>Chondrichthyes</taxon>
        <taxon>Holocephali</taxon>
        <taxon>Chimaeriformes</taxon>
        <taxon>Callorhinchidae</taxon>
        <taxon>Callorhinchus</taxon>
    </lineage>
</organism>
<dbReference type="GO" id="GO:0048240">
    <property type="term" value="P:sperm capacitation"/>
    <property type="evidence" value="ECO:0007669"/>
    <property type="project" value="TreeGrafter"/>
</dbReference>